<dbReference type="Gene3D" id="1.10.287.130">
    <property type="match status" value="1"/>
</dbReference>
<gene>
    <name evidence="5" type="ORF">DFR59_103203</name>
</gene>
<dbReference type="Proteomes" id="UP000255326">
    <property type="component" value="Unassembled WGS sequence"/>
</dbReference>
<dbReference type="GO" id="GO:0000155">
    <property type="term" value="F:phosphorelay sensor kinase activity"/>
    <property type="evidence" value="ECO:0007669"/>
    <property type="project" value="InterPro"/>
</dbReference>
<evidence type="ECO:0000256" key="3">
    <source>
        <dbReference type="ARBA" id="ARBA00022777"/>
    </source>
</evidence>
<evidence type="ECO:0000256" key="1">
    <source>
        <dbReference type="ARBA" id="ARBA00022553"/>
    </source>
</evidence>
<evidence type="ECO:0000313" key="5">
    <source>
        <dbReference type="EMBL" id="RDI44138.1"/>
    </source>
</evidence>
<dbReference type="InterPro" id="IPR037100">
    <property type="entry name" value="Spo0B_C_sf"/>
</dbReference>
<dbReference type="InterPro" id="IPR039506">
    <property type="entry name" value="SPOB_a"/>
</dbReference>
<evidence type="ECO:0000259" key="4">
    <source>
        <dbReference type="SMART" id="SM01317"/>
    </source>
</evidence>
<dbReference type="SUPFAM" id="SSF55890">
    <property type="entry name" value="Sporulation response regulatory protein Spo0B"/>
    <property type="match status" value="1"/>
</dbReference>
<keyword evidence="6" id="KW-1185">Reference proteome</keyword>
<keyword evidence="2 5" id="KW-0808">Transferase</keyword>
<sequence>MNNNWTVVEVLKHARHDWMNKLQLIKGNLALDRPERAKSIIDEIVLEAQQESRLSNLKLHRFASLLMTFNWEGHRFTIDYDILNENTVHSLDDAELFNWFSTFFALLNEAVEPFQDQQLSITIQLDKDSAKFFLDFRGILKSEEEVLNWLKLQKQAAIEDWSINQFTIQLSF</sequence>
<accession>A0A370GK34</accession>
<reference evidence="5 6" key="1">
    <citation type="submission" date="2018-07" db="EMBL/GenBank/DDBJ databases">
        <title>Genomic Encyclopedia of Type Strains, Phase IV (KMG-IV): sequencing the most valuable type-strain genomes for metagenomic binning, comparative biology and taxonomic classification.</title>
        <authorList>
            <person name="Goeker M."/>
        </authorList>
    </citation>
    <scope>NUCLEOTIDE SEQUENCE [LARGE SCALE GENOMIC DNA]</scope>
    <source>
        <strain evidence="5 6">DSM 25281</strain>
    </source>
</reference>
<proteinExistence type="predicted"/>
<keyword evidence="3" id="KW-0418">Kinase</keyword>
<dbReference type="Gene3D" id="3.30.565.30">
    <property type="entry name" value="Sporulation initiation phosphotransferase B (SpoOB), C-terminal domain"/>
    <property type="match status" value="1"/>
</dbReference>
<dbReference type="AlphaFoldDB" id="A0A370GK34"/>
<dbReference type="InterPro" id="IPR016120">
    <property type="entry name" value="Sig_transdc_His_kin_SpoOB"/>
</dbReference>
<dbReference type="OrthoDB" id="2375606at2"/>
<keyword evidence="1" id="KW-0597">Phosphoprotein</keyword>
<name>A0A370GK34_9BACI</name>
<dbReference type="Pfam" id="PF14682">
    <property type="entry name" value="SPOB_ab"/>
    <property type="match status" value="1"/>
</dbReference>
<dbReference type="SMART" id="SM01317">
    <property type="entry name" value="SPOB_ab"/>
    <property type="match status" value="1"/>
</dbReference>
<evidence type="ECO:0000256" key="2">
    <source>
        <dbReference type="ARBA" id="ARBA00022679"/>
    </source>
</evidence>
<evidence type="ECO:0000313" key="6">
    <source>
        <dbReference type="Proteomes" id="UP000255326"/>
    </source>
</evidence>
<comment type="caution">
    <text evidence="5">The sequence shown here is derived from an EMBL/GenBank/DDBJ whole genome shotgun (WGS) entry which is preliminary data.</text>
</comment>
<protein>
    <submittedName>
        <fullName evidence="5">Stage 0 sporulation protein B (Sporulation initiation phosphotransferase)</fullName>
    </submittedName>
</protein>
<feature type="domain" description="Sporulation initiation phosphotransferase B C-terminal" evidence="4">
    <location>
        <begin position="59"/>
        <end position="172"/>
    </location>
</feature>
<dbReference type="InterPro" id="IPR016122">
    <property type="entry name" value="SpoOB_C"/>
</dbReference>
<dbReference type="EMBL" id="QQAY01000003">
    <property type="protein sequence ID" value="RDI44138.1"/>
    <property type="molecule type" value="Genomic_DNA"/>
</dbReference>
<organism evidence="5 6">
    <name type="scientific">Falsibacillus pallidus</name>
    <dbReference type="NCBI Taxonomy" id="493781"/>
    <lineage>
        <taxon>Bacteria</taxon>
        <taxon>Bacillati</taxon>
        <taxon>Bacillota</taxon>
        <taxon>Bacilli</taxon>
        <taxon>Bacillales</taxon>
        <taxon>Bacillaceae</taxon>
        <taxon>Falsibacillus</taxon>
    </lineage>
</organism>
<dbReference type="RefSeq" id="WP_158538349.1">
    <property type="nucleotide sequence ID" value="NZ_QQAY01000003.1"/>
</dbReference>
<dbReference type="Pfam" id="PF14689">
    <property type="entry name" value="SPOB_a"/>
    <property type="match status" value="1"/>
</dbReference>